<dbReference type="InterPro" id="IPR002712">
    <property type="entry name" value="CcdB"/>
</dbReference>
<dbReference type="Proteomes" id="UP000811255">
    <property type="component" value="Unassembled WGS sequence"/>
</dbReference>
<evidence type="ECO:0000256" key="1">
    <source>
        <dbReference type="ARBA" id="ARBA00005230"/>
    </source>
</evidence>
<dbReference type="RefSeq" id="WP_214534750.1">
    <property type="nucleotide sequence ID" value="NZ_JAHFVK010000001.1"/>
</dbReference>
<comment type="caution">
    <text evidence="8">The sequence shown here is derived from an EMBL/GenBank/DDBJ whole genome shotgun (WGS) entry which is preliminary data.</text>
</comment>
<evidence type="ECO:0000313" key="9">
    <source>
        <dbReference type="Proteomes" id="UP000811255"/>
    </source>
</evidence>
<sequence>MAQFQVHRLTAGKTLVLDCQSDLLDPIDSRFVVPLIPLKDAPQPARKLNPVFSIGGEDYVMLTQAASAVHRRELGETVGSLAEHHIEIVGALNVLISGV</sequence>
<evidence type="ECO:0000256" key="3">
    <source>
        <dbReference type="ARBA" id="ARBA00022491"/>
    </source>
</evidence>
<evidence type="ECO:0000256" key="7">
    <source>
        <dbReference type="ARBA" id="ARBA00033135"/>
    </source>
</evidence>
<dbReference type="EMBL" id="JAHFVK010000001">
    <property type="protein sequence ID" value="MBT2133508.1"/>
    <property type="molecule type" value="Genomic_DNA"/>
</dbReference>
<keyword evidence="4" id="KW-0805">Transcription regulation</keyword>
<dbReference type="Pfam" id="PF01845">
    <property type="entry name" value="CcdB"/>
    <property type="match status" value="1"/>
</dbReference>
<keyword evidence="3" id="KW-0678">Repressor</keyword>
<evidence type="ECO:0000256" key="5">
    <source>
        <dbReference type="ARBA" id="ARBA00023163"/>
    </source>
</evidence>
<evidence type="ECO:0000256" key="2">
    <source>
        <dbReference type="ARBA" id="ARBA00015075"/>
    </source>
</evidence>
<protein>
    <recommendedName>
        <fullName evidence="2">Toxin CcdB</fullName>
    </recommendedName>
    <alternativeName>
        <fullName evidence="7">Cytotoxic protein CcdB</fullName>
    </alternativeName>
    <alternativeName>
        <fullName evidence="6">Protein LetD</fullName>
    </alternativeName>
</protein>
<dbReference type="InterPro" id="IPR011067">
    <property type="entry name" value="Plasmid_toxin/cell-grow_inhib"/>
</dbReference>
<evidence type="ECO:0000256" key="4">
    <source>
        <dbReference type="ARBA" id="ARBA00023015"/>
    </source>
</evidence>
<keyword evidence="9" id="KW-1185">Reference proteome</keyword>
<accession>A0ABS5W173</accession>
<organism evidence="8 9">
    <name type="scientific">Croceibacterium selenioxidans</name>
    <dbReference type="NCBI Taxonomy" id="2838833"/>
    <lineage>
        <taxon>Bacteria</taxon>
        <taxon>Pseudomonadati</taxon>
        <taxon>Pseudomonadota</taxon>
        <taxon>Alphaproteobacteria</taxon>
        <taxon>Sphingomonadales</taxon>
        <taxon>Erythrobacteraceae</taxon>
        <taxon>Croceibacterium</taxon>
    </lineage>
</organism>
<proteinExistence type="inferred from homology"/>
<dbReference type="Gene3D" id="2.30.30.110">
    <property type="match status" value="1"/>
</dbReference>
<gene>
    <name evidence="8" type="ORF">KK137_04090</name>
</gene>
<name>A0ABS5W173_9SPHN</name>
<evidence type="ECO:0000256" key="6">
    <source>
        <dbReference type="ARBA" id="ARBA00029628"/>
    </source>
</evidence>
<reference evidence="8 9" key="1">
    <citation type="submission" date="2021-05" db="EMBL/GenBank/DDBJ databases">
        <title>Croceibacterium sp. LX-88 genome sequence.</title>
        <authorList>
            <person name="Luo X."/>
        </authorList>
    </citation>
    <scope>NUCLEOTIDE SEQUENCE [LARGE SCALE GENOMIC DNA]</scope>
    <source>
        <strain evidence="8 9">LX-88</strain>
    </source>
</reference>
<evidence type="ECO:0000313" key="8">
    <source>
        <dbReference type="EMBL" id="MBT2133508.1"/>
    </source>
</evidence>
<dbReference type="SUPFAM" id="SSF50118">
    <property type="entry name" value="Cell growth inhibitor/plasmid maintenance toxic component"/>
    <property type="match status" value="1"/>
</dbReference>
<comment type="similarity">
    <text evidence="1">Belongs to the CcdB toxin family.</text>
</comment>
<keyword evidence="5" id="KW-0804">Transcription</keyword>